<dbReference type="InterPro" id="IPR036390">
    <property type="entry name" value="WH_DNA-bd_sf"/>
</dbReference>
<dbReference type="SUPFAM" id="SSF46785">
    <property type="entry name" value="Winged helix' DNA-binding domain"/>
    <property type="match status" value="1"/>
</dbReference>
<sequence>MANSLFPSSSSRKRIFEAMSPDIPLSKRRLTLSASSENSIESVQRMDTSETASHEVERVEWDKAWHTAIAFLTFPDKELRLREDQGDLSRASRRWLKRPPSQAVLDSIQFVKSHPLRDLHSRPLVHDGNIQLWFFDEIRRHFLLNFKPALIKLLCREEDGMLQKLITYLNLAQHVYLVVFSRYICDEPTKTSDTTPTPWLVSEIHSLFSQVLPMPMILRPLKKETKRLLVDMLFEITKDSAISLEPQKDGAPSGYLKNTPLLSTKYQYSAQSRLEALFSGLRSVGLIGGSEQILLADVLNEWMTEAIQSFYSIQLEFAGHVAEKIKQWSGAMLAPTVRNLRAIFDITEEPLESEPYMSPIEPKMGDMAFARLGSLHVAHLFDVVAHKEYRAVPLDSLRSYATTPLTRFYLTSTFNAKLVRKLLQPGISTLEILRVYIAMIRVFRKLDPRAVLLDRVARPIRRFLREREDTAKIIVSGLMTDPGDTRDQHAANTGMEVYLEISTELTKVQTEGLELYKGELDWDDMTWMPDPVDAAPDYKRSASFDIIGSLISLFENKETFVAELQKLLSERLLQRQGGHAKVKSLLQLLKARFGETVLQACEVMLRDIVESRTLDMAIHNERSDIVEAVPDNFHSRETYARMFEVLKISRKLTWVQFLGRAVVELEFDDRKLRDEVATWQASVIFAFQSDVSGGPPMARSVGDLSEELEMPPSLVRSACNFWVAKRVLKEMHHDTFQVLDSLEQDDSSTGEDVLFEKKDTDKAAEAATAEADAEAEAEEATSKMELYWKFIVGMLTNQGSMPLNQIIMMLKIVVPGGFPFSNDELRDFLGRMVSRGKLEYARGGAYKLVAK</sequence>
<dbReference type="Pfam" id="PF25773">
    <property type="entry name" value="TPR_ANAPC2"/>
    <property type="match status" value="1"/>
</dbReference>
<organism evidence="8 9">
    <name type="scientific">Ascosphaera apis ARSEF 7405</name>
    <dbReference type="NCBI Taxonomy" id="392613"/>
    <lineage>
        <taxon>Eukaryota</taxon>
        <taxon>Fungi</taxon>
        <taxon>Dikarya</taxon>
        <taxon>Ascomycota</taxon>
        <taxon>Pezizomycotina</taxon>
        <taxon>Eurotiomycetes</taxon>
        <taxon>Eurotiomycetidae</taxon>
        <taxon>Onygenales</taxon>
        <taxon>Ascosphaeraceae</taxon>
        <taxon>Ascosphaera</taxon>
    </lineage>
</organism>
<dbReference type="PROSITE" id="PS50069">
    <property type="entry name" value="CULLIN_2"/>
    <property type="match status" value="1"/>
</dbReference>
<dbReference type="GO" id="GO:0005680">
    <property type="term" value="C:anaphase-promoting complex"/>
    <property type="evidence" value="ECO:0007669"/>
    <property type="project" value="TreeGrafter"/>
</dbReference>
<dbReference type="OrthoDB" id="5581181at2759"/>
<accession>A0A167W570</accession>
<dbReference type="InterPro" id="IPR014786">
    <property type="entry name" value="ANAPC2_C"/>
</dbReference>
<keyword evidence="5" id="KW-0131">Cell cycle</keyword>
<comment type="caution">
    <text evidence="8">The sequence shown here is derived from an EMBL/GenBank/DDBJ whole genome shotgun (WGS) entry which is preliminary data.</text>
</comment>
<name>A0A167W570_9EURO</name>
<keyword evidence="3" id="KW-0498">Mitosis</keyword>
<dbReference type="GO" id="GO:0007091">
    <property type="term" value="P:metaphase/anaphase transition of mitotic cell cycle"/>
    <property type="evidence" value="ECO:0007669"/>
    <property type="project" value="TreeGrafter"/>
</dbReference>
<gene>
    <name evidence="8" type="ORF">AAP_04988</name>
</gene>
<dbReference type="FunFam" id="1.10.10.10:FF:000409">
    <property type="entry name" value="Anaphase-promoting complex subunit ApcB"/>
    <property type="match status" value="1"/>
</dbReference>
<evidence type="ECO:0000313" key="9">
    <source>
        <dbReference type="Proteomes" id="UP000242877"/>
    </source>
</evidence>
<evidence type="ECO:0000256" key="2">
    <source>
        <dbReference type="ARBA" id="ARBA00022618"/>
    </source>
</evidence>
<dbReference type="GO" id="GO:0070979">
    <property type="term" value="P:protein K11-linked ubiquitination"/>
    <property type="evidence" value="ECO:0007669"/>
    <property type="project" value="TreeGrafter"/>
</dbReference>
<evidence type="ECO:0000256" key="1">
    <source>
        <dbReference type="ARBA" id="ARBA00016068"/>
    </source>
</evidence>
<dbReference type="InterPro" id="IPR036317">
    <property type="entry name" value="Cullin_homology_sf"/>
</dbReference>
<dbReference type="Gene3D" id="3.30.230.130">
    <property type="entry name" value="Cullin, Chain C, Domain 2"/>
    <property type="match status" value="1"/>
</dbReference>
<dbReference type="EMBL" id="AZGZ01000026">
    <property type="protein sequence ID" value="KZZ88416.1"/>
    <property type="molecule type" value="Genomic_DNA"/>
</dbReference>
<evidence type="ECO:0000256" key="4">
    <source>
        <dbReference type="ARBA" id="ARBA00022786"/>
    </source>
</evidence>
<dbReference type="SMART" id="SM01013">
    <property type="entry name" value="APC2"/>
    <property type="match status" value="1"/>
</dbReference>
<dbReference type="InterPro" id="IPR057975">
    <property type="entry name" value="TPR_ANAPC2"/>
</dbReference>
<reference evidence="8 9" key="1">
    <citation type="journal article" date="2016" name="Genome Biol. Evol.">
        <title>Divergent and convergent evolution of fungal pathogenicity.</title>
        <authorList>
            <person name="Shang Y."/>
            <person name="Xiao G."/>
            <person name="Zheng P."/>
            <person name="Cen K."/>
            <person name="Zhan S."/>
            <person name="Wang C."/>
        </authorList>
    </citation>
    <scope>NUCLEOTIDE SEQUENCE [LARGE SCALE GENOMIC DNA]</scope>
    <source>
        <strain evidence="8 9">ARSEF 7405</strain>
    </source>
</reference>
<keyword evidence="4" id="KW-0833">Ubl conjugation pathway</keyword>
<dbReference type="Pfam" id="PF08672">
    <property type="entry name" value="ANAPC2"/>
    <property type="match status" value="1"/>
</dbReference>
<keyword evidence="2" id="KW-0132">Cell division</keyword>
<dbReference type="AlphaFoldDB" id="A0A167W570"/>
<dbReference type="PANTHER" id="PTHR45957:SF1">
    <property type="entry name" value="ANAPHASE-PROMOTING COMPLEX SUBUNIT 2"/>
    <property type="match status" value="1"/>
</dbReference>
<evidence type="ECO:0000256" key="3">
    <source>
        <dbReference type="ARBA" id="ARBA00022776"/>
    </source>
</evidence>
<evidence type="ECO:0000256" key="6">
    <source>
        <dbReference type="PROSITE-ProRule" id="PRU00330"/>
    </source>
</evidence>
<dbReference type="VEuPathDB" id="FungiDB:AAP_04988"/>
<protein>
    <recommendedName>
        <fullName evidence="1">Anaphase-promoting complex subunit 2</fullName>
    </recommendedName>
</protein>
<comment type="similarity">
    <text evidence="6">Belongs to the cullin family.</text>
</comment>
<feature type="domain" description="Cullin family profile" evidence="7">
    <location>
        <begin position="508"/>
        <end position="723"/>
    </location>
</feature>
<dbReference type="SUPFAM" id="SSF75632">
    <property type="entry name" value="Cullin homology domain"/>
    <property type="match status" value="1"/>
</dbReference>
<dbReference type="InterPro" id="IPR044554">
    <property type="entry name" value="ANAPC2"/>
</dbReference>
<dbReference type="Gene3D" id="1.20.1310.10">
    <property type="entry name" value="Cullin Repeats"/>
    <property type="match status" value="1"/>
</dbReference>
<dbReference type="InterPro" id="IPR016158">
    <property type="entry name" value="Cullin_homology"/>
</dbReference>
<dbReference type="Gene3D" id="1.10.10.10">
    <property type="entry name" value="Winged helix-like DNA-binding domain superfamily/Winged helix DNA-binding domain"/>
    <property type="match status" value="1"/>
</dbReference>
<evidence type="ECO:0000259" key="7">
    <source>
        <dbReference type="PROSITE" id="PS50069"/>
    </source>
</evidence>
<dbReference type="FunFam" id="1.20.1310.10:FF:000033">
    <property type="entry name" value="Anaphase-promoting complex subunit ApcB"/>
    <property type="match status" value="1"/>
</dbReference>
<evidence type="ECO:0000313" key="8">
    <source>
        <dbReference type="EMBL" id="KZZ88416.1"/>
    </source>
</evidence>
<evidence type="ECO:0000256" key="5">
    <source>
        <dbReference type="ARBA" id="ARBA00023306"/>
    </source>
</evidence>
<dbReference type="Proteomes" id="UP000242877">
    <property type="component" value="Unassembled WGS sequence"/>
</dbReference>
<dbReference type="SMART" id="SM00182">
    <property type="entry name" value="CULLIN"/>
    <property type="match status" value="1"/>
</dbReference>
<keyword evidence="9" id="KW-1185">Reference proteome</keyword>
<dbReference type="InterPro" id="IPR036388">
    <property type="entry name" value="WH-like_DNA-bd_sf"/>
</dbReference>
<dbReference type="PANTHER" id="PTHR45957">
    <property type="entry name" value="ANAPHASE-PROMOTING COMPLEX SUBUNIT 2"/>
    <property type="match status" value="1"/>
</dbReference>
<proteinExistence type="inferred from homology"/>